<gene>
    <name evidence="8" type="ORF">L1049_008208</name>
</gene>
<dbReference type="GO" id="GO:0008270">
    <property type="term" value="F:zinc ion binding"/>
    <property type="evidence" value="ECO:0007669"/>
    <property type="project" value="UniProtKB-KW"/>
</dbReference>
<evidence type="ECO:0000259" key="7">
    <source>
        <dbReference type="PROSITE" id="PS50103"/>
    </source>
</evidence>
<dbReference type="Gene3D" id="3.30.1370.210">
    <property type="match status" value="1"/>
</dbReference>
<dbReference type="EMBL" id="JBBPBK010000002">
    <property type="protein sequence ID" value="KAK9290045.1"/>
    <property type="molecule type" value="Genomic_DNA"/>
</dbReference>
<organism evidence="8 9">
    <name type="scientific">Liquidambar formosana</name>
    <name type="common">Formosan gum</name>
    <dbReference type="NCBI Taxonomy" id="63359"/>
    <lineage>
        <taxon>Eukaryota</taxon>
        <taxon>Viridiplantae</taxon>
        <taxon>Streptophyta</taxon>
        <taxon>Embryophyta</taxon>
        <taxon>Tracheophyta</taxon>
        <taxon>Spermatophyta</taxon>
        <taxon>Magnoliopsida</taxon>
        <taxon>eudicotyledons</taxon>
        <taxon>Gunneridae</taxon>
        <taxon>Pentapetalae</taxon>
        <taxon>Saxifragales</taxon>
        <taxon>Altingiaceae</taxon>
        <taxon>Liquidambar</taxon>
    </lineage>
</organism>
<evidence type="ECO:0000256" key="1">
    <source>
        <dbReference type="ARBA" id="ARBA00022723"/>
    </source>
</evidence>
<sequence>MKKLIASVSDGATALKCAEANGSSDEIVDLLCLASKNATAALEKQPGKFFPPVTDSCSSSRNEPQEILQTGAGNYKSYQLFPPSSDSDSSSTDGQNHRQTGEQHQQIQNFKNLKGKTVIEGDRDAPLTDEFMVYSFKVEQCPEIHCEKNQKDCPFLHHGEKHRRRDPIKHSYEPIFCPRFEEGTCDQGDACRSAHGKFEVRFHPKRYRRKFCYYGLGCSKKFCSFAHDEDQFRTFPPSRTAHRKSSVPSINQSLAHPGWNIPSHQQQQGNSMEEIPSGSSQPICTNFLAPAADPAIPISDNEDFNLLGGDIYGNGATCSSVTPQSLQALPLNNVAPPARTHSSTIGRENHLSNLTSSSSTSFPTWVPTTFHDEGLPNLEQTDSSYQAPNMGMINSTSPRLSNNDSSIGGGI</sequence>
<evidence type="ECO:0000256" key="2">
    <source>
        <dbReference type="ARBA" id="ARBA00022771"/>
    </source>
</evidence>
<proteinExistence type="predicted"/>
<name>A0AAP0S9B5_LIQFO</name>
<dbReference type="Pfam" id="PF25512">
    <property type="entry name" value="zf-CCCH_AtC3H23"/>
    <property type="match status" value="1"/>
</dbReference>
<keyword evidence="2 5" id="KW-0863">Zinc-finger</keyword>
<keyword evidence="4" id="KW-0238">DNA-binding</keyword>
<evidence type="ECO:0000256" key="6">
    <source>
        <dbReference type="SAM" id="MobiDB-lite"/>
    </source>
</evidence>
<evidence type="ECO:0000256" key="5">
    <source>
        <dbReference type="PROSITE-ProRule" id="PRU00723"/>
    </source>
</evidence>
<comment type="caution">
    <text evidence="8">The sequence shown here is derived from an EMBL/GenBank/DDBJ whole genome shotgun (WGS) entry which is preliminary data.</text>
</comment>
<dbReference type="SMART" id="SM00356">
    <property type="entry name" value="ZnF_C3H1"/>
    <property type="match status" value="2"/>
</dbReference>
<feature type="domain" description="C3H1-type" evidence="7">
    <location>
        <begin position="171"/>
        <end position="198"/>
    </location>
</feature>
<keyword evidence="1 5" id="KW-0479">Metal-binding</keyword>
<dbReference type="PANTHER" id="PTHR14493">
    <property type="entry name" value="UNKEMPT FAMILY MEMBER"/>
    <property type="match status" value="1"/>
</dbReference>
<evidence type="ECO:0000313" key="8">
    <source>
        <dbReference type="EMBL" id="KAK9290045.1"/>
    </source>
</evidence>
<feature type="region of interest" description="Disordered" evidence="6">
    <location>
        <begin position="78"/>
        <end position="110"/>
    </location>
</feature>
<evidence type="ECO:0000256" key="4">
    <source>
        <dbReference type="ARBA" id="ARBA00023125"/>
    </source>
</evidence>
<feature type="region of interest" description="Disordered" evidence="6">
    <location>
        <begin position="337"/>
        <end position="386"/>
    </location>
</feature>
<dbReference type="PROSITE" id="PS50103">
    <property type="entry name" value="ZF_C3H1"/>
    <property type="match status" value="1"/>
</dbReference>
<evidence type="ECO:0000256" key="3">
    <source>
        <dbReference type="ARBA" id="ARBA00022833"/>
    </source>
</evidence>
<reference evidence="8 9" key="1">
    <citation type="journal article" date="2024" name="Plant J.">
        <title>Genome sequences and population genomics reveal climatic adaptation and genomic divergence between two closely related sweetgum species.</title>
        <authorList>
            <person name="Xu W.Q."/>
            <person name="Ren C.Q."/>
            <person name="Zhang X.Y."/>
            <person name="Comes H.P."/>
            <person name="Liu X.H."/>
            <person name="Li Y.G."/>
            <person name="Kettle C.J."/>
            <person name="Jalonen R."/>
            <person name="Gaisberger H."/>
            <person name="Ma Y.Z."/>
            <person name="Qiu Y.X."/>
        </authorList>
    </citation>
    <scope>NUCLEOTIDE SEQUENCE [LARGE SCALE GENOMIC DNA]</scope>
    <source>
        <strain evidence="8">Hangzhou</strain>
    </source>
</reference>
<dbReference type="InterPro" id="IPR000571">
    <property type="entry name" value="Znf_CCCH"/>
</dbReference>
<feature type="compositionally biased region" description="Polar residues" evidence="6">
    <location>
        <begin position="340"/>
        <end position="354"/>
    </location>
</feature>
<keyword evidence="3 5" id="KW-0862">Zinc</keyword>
<dbReference type="PANTHER" id="PTHR14493:SF50">
    <property type="entry name" value="RING FINGER PROTEIN UNKEMPT"/>
    <property type="match status" value="1"/>
</dbReference>
<dbReference type="InterPro" id="IPR045234">
    <property type="entry name" value="Unkempt-like"/>
</dbReference>
<feature type="zinc finger region" description="C3H1-type" evidence="5">
    <location>
        <begin position="171"/>
        <end position="198"/>
    </location>
</feature>
<evidence type="ECO:0000313" key="9">
    <source>
        <dbReference type="Proteomes" id="UP001415857"/>
    </source>
</evidence>
<dbReference type="AlphaFoldDB" id="A0AAP0S9B5"/>
<dbReference type="Proteomes" id="UP001415857">
    <property type="component" value="Unassembled WGS sequence"/>
</dbReference>
<dbReference type="GO" id="GO:0003677">
    <property type="term" value="F:DNA binding"/>
    <property type="evidence" value="ECO:0007669"/>
    <property type="project" value="UniProtKB-KW"/>
</dbReference>
<keyword evidence="9" id="KW-1185">Reference proteome</keyword>
<protein>
    <recommendedName>
        <fullName evidence="7">C3H1-type domain-containing protein</fullName>
    </recommendedName>
</protein>
<feature type="compositionally biased region" description="Low complexity" evidence="6">
    <location>
        <begin position="355"/>
        <end position="369"/>
    </location>
</feature>
<accession>A0AAP0S9B5</accession>
<dbReference type="InterPro" id="IPR057444">
    <property type="entry name" value="Znf-CCCH_AtC3H23-like"/>
</dbReference>